<name>A0A8I0ANY7_9FIRM</name>
<reference evidence="2 3" key="1">
    <citation type="submission" date="2020-08" db="EMBL/GenBank/DDBJ databases">
        <title>Genome public.</title>
        <authorList>
            <person name="Liu C."/>
            <person name="Sun Q."/>
        </authorList>
    </citation>
    <scope>NUCLEOTIDE SEQUENCE [LARGE SCALE GENOMIC DNA]</scope>
    <source>
        <strain evidence="2 3">NSJ-10</strain>
    </source>
</reference>
<comment type="caution">
    <text evidence="2">The sequence shown here is derived from an EMBL/GenBank/DDBJ whole genome shotgun (WGS) entry which is preliminary data.</text>
</comment>
<sequence>MREKAEVREAKKLKKQEKAETRKAKKQEKREQAEAEKAKKTEKQEAEDAESDQPDGLSDQMMQDAAPDREDRDANREFAEDHSEFQKSPETIFTHIGKKFDRFVIAVKDKIEAVVRKLRHMKDKAEQYKKFVRAGTTKQAFQVLKRNVILLLKHLNPTKIKGQVTYGSGDPASTGKQLGYLSLILPLYYNKIDITPDFSKKILEGDIFIKGRIRVYNILYYCCKVYFNKYVKRSMAYLKKISGGNK</sequence>
<proteinExistence type="predicted"/>
<accession>A0A8I0ANY7</accession>
<gene>
    <name evidence="2" type="ORF">H8S09_05465</name>
</gene>
<evidence type="ECO:0000313" key="3">
    <source>
        <dbReference type="Proteomes" id="UP000615234"/>
    </source>
</evidence>
<dbReference type="AlphaFoldDB" id="A0A8I0ANY7"/>
<dbReference type="InterPro" id="IPR021338">
    <property type="entry name" value="DUF2953"/>
</dbReference>
<keyword evidence="3" id="KW-1185">Reference proteome</keyword>
<dbReference type="EMBL" id="JACOOX010000003">
    <property type="protein sequence ID" value="MBC5662345.1"/>
    <property type="molecule type" value="Genomic_DNA"/>
</dbReference>
<feature type="region of interest" description="Disordered" evidence="1">
    <location>
        <begin position="1"/>
        <end position="86"/>
    </location>
</feature>
<dbReference type="Proteomes" id="UP000615234">
    <property type="component" value="Unassembled WGS sequence"/>
</dbReference>
<evidence type="ECO:0000256" key="1">
    <source>
        <dbReference type="SAM" id="MobiDB-lite"/>
    </source>
</evidence>
<organism evidence="2 3">
    <name type="scientific">Coprococcus hominis</name>
    <name type="common">ex Liu et al. 2022</name>
    <dbReference type="NCBI Taxonomy" id="2763039"/>
    <lineage>
        <taxon>Bacteria</taxon>
        <taxon>Bacillati</taxon>
        <taxon>Bacillota</taxon>
        <taxon>Clostridia</taxon>
        <taxon>Lachnospirales</taxon>
        <taxon>Lachnospiraceae</taxon>
        <taxon>Coprococcus</taxon>
    </lineage>
</organism>
<dbReference type="Pfam" id="PF11167">
    <property type="entry name" value="DUF2953"/>
    <property type="match status" value="1"/>
</dbReference>
<protein>
    <submittedName>
        <fullName evidence="2">DUF2953 domain-containing protein</fullName>
    </submittedName>
</protein>
<evidence type="ECO:0000313" key="2">
    <source>
        <dbReference type="EMBL" id="MBC5662345.1"/>
    </source>
</evidence>
<feature type="compositionally biased region" description="Basic and acidic residues" evidence="1">
    <location>
        <begin position="66"/>
        <end position="86"/>
    </location>
</feature>
<feature type="compositionally biased region" description="Basic and acidic residues" evidence="1">
    <location>
        <begin position="1"/>
        <end position="46"/>
    </location>
</feature>